<proteinExistence type="predicted"/>
<evidence type="ECO:0000313" key="3">
    <source>
        <dbReference type="Proteomes" id="UP001342826"/>
    </source>
</evidence>
<evidence type="ECO:0000313" key="2">
    <source>
        <dbReference type="EMBL" id="MED4401642.1"/>
    </source>
</evidence>
<dbReference type="EMBL" id="JARTFS010000006">
    <property type="protein sequence ID" value="MED4401642.1"/>
    <property type="molecule type" value="Genomic_DNA"/>
</dbReference>
<protein>
    <submittedName>
        <fullName evidence="2">Uncharacterized protein</fullName>
    </submittedName>
</protein>
<name>A0ABU6NZ43_9BACI</name>
<gene>
    <name evidence="2" type="ORF">P9271_09980</name>
</gene>
<reference evidence="2 3" key="1">
    <citation type="submission" date="2023-03" db="EMBL/GenBank/DDBJ databases">
        <title>Bacillus Genome Sequencing.</title>
        <authorList>
            <person name="Dunlap C."/>
        </authorList>
    </citation>
    <scope>NUCLEOTIDE SEQUENCE [LARGE SCALE GENOMIC DNA]</scope>
    <source>
        <strain evidence="2 3">NRS-1717</strain>
    </source>
</reference>
<dbReference type="Proteomes" id="UP001342826">
    <property type="component" value="Unassembled WGS sequence"/>
</dbReference>
<evidence type="ECO:0000256" key="1">
    <source>
        <dbReference type="SAM" id="Phobius"/>
    </source>
</evidence>
<organism evidence="2 3">
    <name type="scientific">Metabacillus fastidiosus</name>
    <dbReference type="NCBI Taxonomy" id="1458"/>
    <lineage>
        <taxon>Bacteria</taxon>
        <taxon>Bacillati</taxon>
        <taxon>Bacillota</taxon>
        <taxon>Bacilli</taxon>
        <taxon>Bacillales</taxon>
        <taxon>Bacillaceae</taxon>
        <taxon>Metabacillus</taxon>
    </lineage>
</organism>
<keyword evidence="3" id="KW-1185">Reference proteome</keyword>
<accession>A0ABU6NZ43</accession>
<keyword evidence="1" id="KW-0812">Transmembrane</keyword>
<sequence length="54" mass="6445">MLKKDGIVLDVHEKPNIITWLTLGFQHLFAMFGSTICFILAFWNYRLKRLENFN</sequence>
<keyword evidence="1" id="KW-1133">Transmembrane helix</keyword>
<feature type="transmembrane region" description="Helical" evidence="1">
    <location>
        <begin position="20"/>
        <end position="43"/>
    </location>
</feature>
<keyword evidence="1" id="KW-0472">Membrane</keyword>
<comment type="caution">
    <text evidence="2">The sequence shown here is derived from an EMBL/GenBank/DDBJ whole genome shotgun (WGS) entry which is preliminary data.</text>
</comment>